<dbReference type="EMBL" id="JANBPU010000309">
    <property type="protein sequence ID" value="KAJ1912816.1"/>
    <property type="molecule type" value="Genomic_DNA"/>
</dbReference>
<feature type="chain" id="PRO_5040957938" evidence="1">
    <location>
        <begin position="23"/>
        <end position="104"/>
    </location>
</feature>
<dbReference type="AlphaFoldDB" id="A0A9W7ZUI3"/>
<feature type="non-terminal residue" evidence="2">
    <location>
        <position position="104"/>
    </location>
</feature>
<comment type="caution">
    <text evidence="2">The sequence shown here is derived from an EMBL/GenBank/DDBJ whole genome shotgun (WGS) entry which is preliminary data.</text>
</comment>
<feature type="signal peptide" evidence="1">
    <location>
        <begin position="1"/>
        <end position="22"/>
    </location>
</feature>
<keyword evidence="3" id="KW-1185">Reference proteome</keyword>
<dbReference type="Proteomes" id="UP001150538">
    <property type="component" value="Unassembled WGS sequence"/>
</dbReference>
<evidence type="ECO:0000313" key="3">
    <source>
        <dbReference type="Proteomes" id="UP001150538"/>
    </source>
</evidence>
<organism evidence="2 3">
    <name type="scientific">Mycoemilia scoparia</name>
    <dbReference type="NCBI Taxonomy" id="417184"/>
    <lineage>
        <taxon>Eukaryota</taxon>
        <taxon>Fungi</taxon>
        <taxon>Fungi incertae sedis</taxon>
        <taxon>Zoopagomycota</taxon>
        <taxon>Kickxellomycotina</taxon>
        <taxon>Kickxellomycetes</taxon>
        <taxon>Kickxellales</taxon>
        <taxon>Kickxellaceae</taxon>
        <taxon>Mycoemilia</taxon>
    </lineage>
</organism>
<evidence type="ECO:0000256" key="1">
    <source>
        <dbReference type="SAM" id="SignalP"/>
    </source>
</evidence>
<accession>A0A9W7ZUI3</accession>
<keyword evidence="1" id="KW-0732">Signal</keyword>
<reference evidence="2" key="1">
    <citation type="submission" date="2022-07" db="EMBL/GenBank/DDBJ databases">
        <title>Phylogenomic reconstructions and comparative analyses of Kickxellomycotina fungi.</title>
        <authorList>
            <person name="Reynolds N.K."/>
            <person name="Stajich J.E."/>
            <person name="Barry K."/>
            <person name="Grigoriev I.V."/>
            <person name="Crous P."/>
            <person name="Smith M.E."/>
        </authorList>
    </citation>
    <scope>NUCLEOTIDE SEQUENCE</scope>
    <source>
        <strain evidence="2">NBRC 100468</strain>
    </source>
</reference>
<sequence length="104" mass="11545">MQISVIVLSCSLLTTWLHKASTEPSAIVQFFRSFVPRPEVELTLTRTICSVTAILAAYLYYEFIGCKHQYTDKGGSVKEWFDAAYILADVVLGVWIGEGNHAAS</sequence>
<proteinExistence type="predicted"/>
<evidence type="ECO:0000313" key="2">
    <source>
        <dbReference type="EMBL" id="KAJ1912816.1"/>
    </source>
</evidence>
<protein>
    <submittedName>
        <fullName evidence="2">Uncharacterized protein</fullName>
    </submittedName>
</protein>
<name>A0A9W7ZUI3_9FUNG</name>
<gene>
    <name evidence="2" type="ORF">H4219_005457</name>
</gene>